<dbReference type="InterPro" id="IPR012838">
    <property type="entry name" value="PFL1_activating"/>
</dbReference>
<dbReference type="InterPro" id="IPR058240">
    <property type="entry name" value="rSAM_sf"/>
</dbReference>
<name>A0ABQ1FGG4_9BACL</name>
<dbReference type="Pfam" id="PF04055">
    <property type="entry name" value="Radical_SAM"/>
    <property type="match status" value="1"/>
</dbReference>
<comment type="cofactor">
    <cofactor evidence="10">
        <name>[4Fe-4S] cluster</name>
        <dbReference type="ChEBI" id="CHEBI:49883"/>
    </cofactor>
    <text evidence="10">Binds 1 [4Fe-4S] cluster. The cluster is coordinated with 3 cysteines and an exchangeable S-adenosyl-L-methionine.</text>
</comment>
<dbReference type="RefSeq" id="WP_189019492.1">
    <property type="nucleotide sequence ID" value="NZ_BMHE01000057.1"/>
</dbReference>
<dbReference type="InterPro" id="IPR001989">
    <property type="entry name" value="Radical_activat_CS"/>
</dbReference>
<evidence type="ECO:0000256" key="4">
    <source>
        <dbReference type="ARBA" id="ARBA00022485"/>
    </source>
</evidence>
<dbReference type="EMBL" id="BMHE01000057">
    <property type="protein sequence ID" value="GGA09317.1"/>
    <property type="molecule type" value="Genomic_DNA"/>
</dbReference>
<sequence>MKGRIHSFDTFGTVDGPGIRFVLFMQGCALQCQYCHNPDSWEMNAGRPMEVEEILREIEPYVEYYHRSGGGITVTGGEPTLQAPFLARLFAECRKRWGLHTTLDTNGFCEPSHAQELLNVTDLVLLDLKQINPETHIALTAQPNDRIKRFGQYLSEIGKPVWIRHVLVPGWTDEAKDLLELGKFIGSLQNVSKLELLPYHRMGVHKWQQMGKEYPLEQCPTPTDQEVARARDLIEQGRLKITSSAG</sequence>
<comment type="caution">
    <text evidence="12">The sequence shown here is derived from an EMBL/GenBank/DDBJ whole genome shotgun (WGS) entry which is preliminary data.</text>
</comment>
<keyword evidence="10" id="KW-0963">Cytoplasm</keyword>
<evidence type="ECO:0000256" key="5">
    <source>
        <dbReference type="ARBA" id="ARBA00022691"/>
    </source>
</evidence>
<dbReference type="InterPro" id="IPR034457">
    <property type="entry name" value="Organic_radical-activating"/>
</dbReference>
<evidence type="ECO:0000313" key="12">
    <source>
        <dbReference type="EMBL" id="GGA09317.1"/>
    </source>
</evidence>
<dbReference type="SUPFAM" id="SSF102114">
    <property type="entry name" value="Radical SAM enzymes"/>
    <property type="match status" value="1"/>
</dbReference>
<dbReference type="PANTHER" id="PTHR30352">
    <property type="entry name" value="PYRUVATE FORMATE-LYASE-ACTIVATING ENZYME"/>
    <property type="match status" value="1"/>
</dbReference>
<dbReference type="NCBIfam" id="TIGR02493">
    <property type="entry name" value="PFLA"/>
    <property type="match status" value="1"/>
</dbReference>
<dbReference type="PIRSF" id="PIRSF000371">
    <property type="entry name" value="PFL_act_enz"/>
    <property type="match status" value="1"/>
</dbReference>
<dbReference type="SFLD" id="SFLDG01066">
    <property type="entry name" value="organic_radical-activating_enz"/>
    <property type="match status" value="1"/>
</dbReference>
<evidence type="ECO:0000256" key="7">
    <source>
        <dbReference type="ARBA" id="ARBA00023002"/>
    </source>
</evidence>
<dbReference type="CDD" id="cd01335">
    <property type="entry name" value="Radical_SAM"/>
    <property type="match status" value="1"/>
</dbReference>
<keyword evidence="9 10" id="KW-0411">Iron-sulfur</keyword>
<dbReference type="Proteomes" id="UP000615455">
    <property type="component" value="Unassembled WGS sequence"/>
</dbReference>
<dbReference type="InterPro" id="IPR007197">
    <property type="entry name" value="rSAM"/>
</dbReference>
<evidence type="ECO:0000256" key="6">
    <source>
        <dbReference type="ARBA" id="ARBA00022723"/>
    </source>
</evidence>
<keyword evidence="5 10" id="KW-0949">S-adenosyl-L-methionine</keyword>
<dbReference type="PANTHER" id="PTHR30352:SF5">
    <property type="entry name" value="PYRUVATE FORMATE-LYASE 1-ACTIVATING ENZYME"/>
    <property type="match status" value="1"/>
</dbReference>
<reference evidence="13" key="1">
    <citation type="journal article" date="2019" name="Int. J. Syst. Evol. Microbiol.">
        <title>The Global Catalogue of Microorganisms (GCM) 10K type strain sequencing project: providing services to taxonomists for standard genome sequencing and annotation.</title>
        <authorList>
            <consortium name="The Broad Institute Genomics Platform"/>
            <consortium name="The Broad Institute Genome Sequencing Center for Infectious Disease"/>
            <person name="Wu L."/>
            <person name="Ma J."/>
        </authorList>
    </citation>
    <scope>NUCLEOTIDE SEQUENCE [LARGE SCALE GENOMIC DNA]</scope>
    <source>
        <strain evidence="13">CGMCC 1.15043</strain>
    </source>
</reference>
<keyword evidence="12" id="KW-0670">Pyruvate</keyword>
<dbReference type="InterPro" id="IPR013785">
    <property type="entry name" value="Aldolase_TIM"/>
</dbReference>
<dbReference type="EC" id="1.97.1.4" evidence="10"/>
<organism evidence="12 13">
    <name type="scientific">Paenibacillus marchantiophytorum</name>
    <dbReference type="NCBI Taxonomy" id="1619310"/>
    <lineage>
        <taxon>Bacteria</taxon>
        <taxon>Bacillati</taxon>
        <taxon>Bacillota</taxon>
        <taxon>Bacilli</taxon>
        <taxon>Bacillales</taxon>
        <taxon>Paenibacillaceae</taxon>
        <taxon>Paenibacillus</taxon>
    </lineage>
</organism>
<evidence type="ECO:0000313" key="13">
    <source>
        <dbReference type="Proteomes" id="UP000615455"/>
    </source>
</evidence>
<evidence type="ECO:0000259" key="11">
    <source>
        <dbReference type="PROSITE" id="PS51918"/>
    </source>
</evidence>
<comment type="similarity">
    <text evidence="2 10">Belongs to the organic radical-activating enzymes family.</text>
</comment>
<comment type="catalytic activity">
    <reaction evidence="10">
        <text>glycyl-[formate C-acetyltransferase] + reduced [flavodoxin] + S-adenosyl-L-methionine = glycin-2-yl radical-[formate C-acetyltransferase] + semiquinone [flavodoxin] + 5'-deoxyadenosine + L-methionine + H(+)</text>
        <dbReference type="Rhea" id="RHEA:19225"/>
        <dbReference type="Rhea" id="RHEA-COMP:10622"/>
        <dbReference type="Rhea" id="RHEA-COMP:12190"/>
        <dbReference type="Rhea" id="RHEA-COMP:12191"/>
        <dbReference type="Rhea" id="RHEA-COMP:14480"/>
        <dbReference type="ChEBI" id="CHEBI:15378"/>
        <dbReference type="ChEBI" id="CHEBI:17319"/>
        <dbReference type="ChEBI" id="CHEBI:29947"/>
        <dbReference type="ChEBI" id="CHEBI:32722"/>
        <dbReference type="ChEBI" id="CHEBI:57618"/>
        <dbReference type="ChEBI" id="CHEBI:57844"/>
        <dbReference type="ChEBI" id="CHEBI:59789"/>
        <dbReference type="ChEBI" id="CHEBI:140311"/>
        <dbReference type="EC" id="1.97.1.4"/>
    </reaction>
</comment>
<keyword evidence="4 10" id="KW-0004">4Fe-4S</keyword>
<evidence type="ECO:0000256" key="3">
    <source>
        <dbReference type="ARBA" id="ARBA00021356"/>
    </source>
</evidence>
<dbReference type="SFLD" id="SFLDG01067">
    <property type="entry name" value="SPASM/twitch_domain_containing"/>
    <property type="match status" value="1"/>
</dbReference>
<accession>A0ABQ1FGG4</accession>
<dbReference type="PROSITE" id="PS01087">
    <property type="entry name" value="RADICAL_ACTIVATING"/>
    <property type="match status" value="1"/>
</dbReference>
<comment type="subcellular location">
    <subcellularLocation>
        <location evidence="10">Cytoplasm</location>
    </subcellularLocation>
</comment>
<gene>
    <name evidence="12" type="ORF">GCM10008018_63680</name>
</gene>
<feature type="domain" description="Radical SAM core" evidence="11">
    <location>
        <begin position="14"/>
        <end position="238"/>
    </location>
</feature>
<keyword evidence="8 10" id="KW-0408">Iron</keyword>
<dbReference type="Gene3D" id="3.20.20.70">
    <property type="entry name" value="Aldolase class I"/>
    <property type="match status" value="1"/>
</dbReference>
<dbReference type="PROSITE" id="PS51918">
    <property type="entry name" value="RADICAL_SAM"/>
    <property type="match status" value="1"/>
</dbReference>
<dbReference type="InterPro" id="IPR012839">
    <property type="entry name" value="Organic_radical_activase"/>
</dbReference>
<evidence type="ECO:0000256" key="10">
    <source>
        <dbReference type="RuleBase" id="RU362053"/>
    </source>
</evidence>
<keyword evidence="7 10" id="KW-0560">Oxidoreductase</keyword>
<evidence type="ECO:0000256" key="1">
    <source>
        <dbReference type="ARBA" id="ARBA00003141"/>
    </source>
</evidence>
<comment type="function">
    <text evidence="1 10">Activation of pyruvate formate-lyase under anaerobic conditions by generation of an organic free radical, using S-adenosylmethionine and reduced flavodoxin as cosubstrates to produce 5'-deoxy-adenosine.</text>
</comment>
<keyword evidence="13" id="KW-1185">Reference proteome</keyword>
<evidence type="ECO:0000256" key="8">
    <source>
        <dbReference type="ARBA" id="ARBA00023004"/>
    </source>
</evidence>
<evidence type="ECO:0000256" key="9">
    <source>
        <dbReference type="ARBA" id="ARBA00023014"/>
    </source>
</evidence>
<protein>
    <recommendedName>
        <fullName evidence="3 10">Pyruvate formate-lyase-activating enzyme</fullName>
        <ecNumber evidence="10">1.97.1.4</ecNumber>
    </recommendedName>
</protein>
<proteinExistence type="inferred from homology"/>
<evidence type="ECO:0000256" key="2">
    <source>
        <dbReference type="ARBA" id="ARBA00009777"/>
    </source>
</evidence>
<keyword evidence="6 10" id="KW-0479">Metal-binding</keyword>
<dbReference type="SFLD" id="SFLDS00029">
    <property type="entry name" value="Radical_SAM"/>
    <property type="match status" value="1"/>
</dbReference>